<reference evidence="2 3" key="1">
    <citation type="journal article" date="2017" name="ISME J.">
        <title>Energy and carbon metabolisms in a deep terrestrial subsurface fluid microbial community.</title>
        <authorList>
            <person name="Momper L."/>
            <person name="Jungbluth S.P."/>
            <person name="Lee M.D."/>
            <person name="Amend J.P."/>
        </authorList>
    </citation>
    <scope>NUCLEOTIDE SEQUENCE [LARGE SCALE GENOMIC DNA]</scope>
    <source>
        <strain evidence="2">SURF_26</strain>
    </source>
</reference>
<gene>
    <name evidence="2" type="primary">tsaB</name>
    <name evidence="2" type="ORF">C4541_05115</name>
</gene>
<dbReference type="CDD" id="cd24032">
    <property type="entry name" value="ASKHA_NBD_TsaB"/>
    <property type="match status" value="1"/>
</dbReference>
<dbReference type="SUPFAM" id="SSF53067">
    <property type="entry name" value="Actin-like ATPase domain"/>
    <property type="match status" value="1"/>
</dbReference>
<dbReference type="InterPro" id="IPR043129">
    <property type="entry name" value="ATPase_NBD"/>
</dbReference>
<dbReference type="GO" id="GO:0016740">
    <property type="term" value="F:transferase activity"/>
    <property type="evidence" value="ECO:0007669"/>
    <property type="project" value="UniProtKB-KW"/>
</dbReference>
<dbReference type="NCBIfam" id="TIGR03725">
    <property type="entry name" value="T6A_YeaZ"/>
    <property type="match status" value="1"/>
</dbReference>
<organism evidence="2 3">
    <name type="scientific">Candidatus Auribacter fodinae</name>
    <dbReference type="NCBI Taxonomy" id="2093366"/>
    <lineage>
        <taxon>Bacteria</taxon>
        <taxon>Pseudomonadati</taxon>
        <taxon>Candidatus Auribacterota</taxon>
        <taxon>Candidatus Auribacteria</taxon>
        <taxon>Candidatus Auribacterales</taxon>
        <taxon>Candidatus Auribacteraceae</taxon>
        <taxon>Candidatus Auribacter</taxon>
    </lineage>
</organism>
<comment type="caution">
    <text evidence="2">The sequence shown here is derived from an EMBL/GenBank/DDBJ whole genome shotgun (WGS) entry which is preliminary data.</text>
</comment>
<feature type="domain" description="Gcp-like" evidence="1">
    <location>
        <begin position="50"/>
        <end position="150"/>
    </location>
</feature>
<name>A0A3A4R1F0_9BACT</name>
<proteinExistence type="predicted"/>
<accession>A0A3A4R1F0</accession>
<dbReference type="Gene3D" id="3.30.420.40">
    <property type="match status" value="2"/>
</dbReference>
<evidence type="ECO:0000259" key="1">
    <source>
        <dbReference type="Pfam" id="PF00814"/>
    </source>
</evidence>
<dbReference type="Pfam" id="PF00814">
    <property type="entry name" value="TsaD"/>
    <property type="match status" value="1"/>
</dbReference>
<dbReference type="InterPro" id="IPR000905">
    <property type="entry name" value="Gcp-like_dom"/>
</dbReference>
<dbReference type="Proteomes" id="UP000266426">
    <property type="component" value="Unassembled WGS sequence"/>
</dbReference>
<keyword evidence="2" id="KW-0808">Transferase</keyword>
<dbReference type="GO" id="GO:0002949">
    <property type="term" value="P:tRNA threonylcarbamoyladenosine modification"/>
    <property type="evidence" value="ECO:0007669"/>
    <property type="project" value="InterPro"/>
</dbReference>
<dbReference type="InterPro" id="IPR022496">
    <property type="entry name" value="T6A_TsaB"/>
</dbReference>
<evidence type="ECO:0000313" key="2">
    <source>
        <dbReference type="EMBL" id="RJP59914.1"/>
    </source>
</evidence>
<dbReference type="EMBL" id="QZJZ01000039">
    <property type="protein sequence ID" value="RJP59914.1"/>
    <property type="molecule type" value="Genomic_DNA"/>
</dbReference>
<dbReference type="AlphaFoldDB" id="A0A3A4R1F0"/>
<evidence type="ECO:0000313" key="3">
    <source>
        <dbReference type="Proteomes" id="UP000266426"/>
    </source>
</evidence>
<protein>
    <submittedName>
        <fullName evidence="2">tRNA (Adenosine(37)-N6)-threonylcarbamoyltransferase complex dimerization subunit type 1 TsaB</fullName>
    </submittedName>
</protein>
<sequence length="242" mass="26367">MKVIENFIKRSILLVKSLILGLETTSARGSVAVIRGEETIEEIELGRQLRHSSFIIPAINDLLEQHNLSLAHIDSFAVGVGPGSFTGIRVGIAVAKGLCFNHKSIVTCGIPSMMNIALKCPGHPDHVMVVVYAQRGEFFAQEFQRNSHGFYNSGTECAIKTPASIISSADITGAVVCGPDIKRFIDVSGVRKNVFDEPVYPTAQQAALCVSMVTESNDYNSLNPIYIRRSEAETKGPKEYIL</sequence>